<evidence type="ECO:0000256" key="1">
    <source>
        <dbReference type="SAM" id="SignalP"/>
    </source>
</evidence>
<dbReference type="SUPFAM" id="SSF51445">
    <property type="entry name" value="(Trans)glycosidases"/>
    <property type="match status" value="1"/>
</dbReference>
<dbReference type="AlphaFoldDB" id="A0AAQ3QT45"/>
<gene>
    <name evidence="3" type="ORF">RZN69_09365</name>
</gene>
<feature type="signal peptide" evidence="1">
    <location>
        <begin position="1"/>
        <end position="19"/>
    </location>
</feature>
<feature type="domain" description="DUF5722" evidence="2">
    <location>
        <begin position="301"/>
        <end position="690"/>
    </location>
</feature>
<accession>A0AAQ3QT45</accession>
<dbReference type="KEGG" id="puo:RZN69_09365"/>
<dbReference type="InterPro" id="IPR043780">
    <property type="entry name" value="DUF5722"/>
</dbReference>
<dbReference type="InterPro" id="IPR017853">
    <property type="entry name" value="GH"/>
</dbReference>
<name>A0AAQ3QT45_9BACT</name>
<proteinExistence type="predicted"/>
<organism evidence="3 4">
    <name type="scientific">Rubellicoccus peritrichatus</name>
    <dbReference type="NCBI Taxonomy" id="3080537"/>
    <lineage>
        <taxon>Bacteria</taxon>
        <taxon>Pseudomonadati</taxon>
        <taxon>Verrucomicrobiota</taxon>
        <taxon>Opitutia</taxon>
        <taxon>Puniceicoccales</taxon>
        <taxon>Cerasicoccaceae</taxon>
        <taxon>Rubellicoccus</taxon>
    </lineage>
</organism>
<dbReference type="Pfam" id="PF18989">
    <property type="entry name" value="DUF5722"/>
    <property type="match status" value="1"/>
</dbReference>
<dbReference type="RefSeq" id="WP_317835845.1">
    <property type="nucleotide sequence ID" value="NZ_CP136920.1"/>
</dbReference>
<evidence type="ECO:0000313" key="3">
    <source>
        <dbReference type="EMBL" id="WOO43298.1"/>
    </source>
</evidence>
<evidence type="ECO:0000313" key="4">
    <source>
        <dbReference type="Proteomes" id="UP001304300"/>
    </source>
</evidence>
<reference evidence="3 4" key="1">
    <citation type="submission" date="2023-10" db="EMBL/GenBank/DDBJ databases">
        <title>Rubellicoccus peritrichatus gen. nov., sp. nov., isolated from an algae of coral reef tank.</title>
        <authorList>
            <person name="Luo J."/>
        </authorList>
    </citation>
    <scope>NUCLEOTIDE SEQUENCE [LARGE SCALE GENOMIC DNA]</scope>
    <source>
        <strain evidence="3 4">CR14</strain>
    </source>
</reference>
<sequence length="708" mass="80446">MHLTRITTLLILMAAPLIAANKMTLVPAGNFGVKVTKLETGVYELETTDEDPQVVFEAKTINKTNTVLSFDYFCPDGVGWVEVFYKSNKSQQWSSTRKIEAGRMPKAETWQPFSADLHTLSKGKWTNKDRLLRIDFGRDAGTKIQLRNVRLRPPTVEEAAGAEALARKRQEKLEIAQLVDDYLAAEYPWGDIESVLVGPDTVAITGKIAENVEPPRHLIEYAPHENPWEPNSGTILEDEMLDHEFSIVLPRFVEGRDRIAQRWALAAPRGETQNRFTPAVWATDVNAAAERNMPRLRPINKKGIGGMENKKGIFSQDVTDLGISAGTINLDISGLFNLPKGEPTISFEHQGRTWDFNKATVQNWDNTIRLMSDHDIVVSAILLIGPKQTPLLHPDYIDAGIYSIANFTIEEGTDAYRAAVAFLAERYSRPDKKYGWVTHWIVFNEVDFGWVWTNMGEQPEAIYFDTYQKALRLTWLETRRFNPTSEVFISLTHHWDYGPADSFRSYPPRSLLDRLATYSSQEGDYQWGVAYHPYPQRLFYPRTWEDRSPTASFDTPYITPQNIEVLDSYLNQPEFLYDGSPRTVLLSEQGFHTPDYDDASMQDKAAAIAYTWAKIMPLESVESFHYHRWVDHPKEGGLKLGLRTLPSPGKPYGERKEPAFSVFAALETDEQEETLESILDYIGISDWSDVLISTDSITKENTNNVLSN</sequence>
<dbReference type="Proteomes" id="UP001304300">
    <property type="component" value="Chromosome"/>
</dbReference>
<dbReference type="EMBL" id="CP136920">
    <property type="protein sequence ID" value="WOO43298.1"/>
    <property type="molecule type" value="Genomic_DNA"/>
</dbReference>
<evidence type="ECO:0000259" key="2">
    <source>
        <dbReference type="Pfam" id="PF18989"/>
    </source>
</evidence>
<feature type="chain" id="PRO_5042915397" evidence="1">
    <location>
        <begin position="20"/>
        <end position="708"/>
    </location>
</feature>
<protein>
    <submittedName>
        <fullName evidence="3">DUF5722 domain-containing protein</fullName>
    </submittedName>
</protein>
<keyword evidence="4" id="KW-1185">Reference proteome</keyword>
<keyword evidence="1" id="KW-0732">Signal</keyword>